<dbReference type="AlphaFoldDB" id="A0A8J2WNS4"/>
<evidence type="ECO:0000313" key="3">
    <source>
        <dbReference type="Proteomes" id="UP000789595"/>
    </source>
</evidence>
<sequence>MDAFCSPKAKPGSALQAANNTKPQDLTAPAAKAPATAQKTQQNAVAATPAVKPPAPPKSTSEKAAGAPPAEAAPKNEAKTQKKVAQGTWSSSVRRQLEKADARAAAALQSNEITTEAVERVLAGIGEWPTQARPNVSPDAKAVTGMCLGAVNVLGGVGMQLSAVSQNFQNLVKLVCAWTTKELPDFPFSSLQINYNYAAKKHVDGNNIGPSHIISLGDHAGGELWVADTFVEKENDKGEKVLRGGGGESVIKCHRAWKLFDGNSEHYTMPFRAAPGKAAPTRISIVAFSHSSYNKMPEETAGEMRALGFTAGSSDGKELPYFEAFRIDKSELTGEGLDAYFALRDDRRKARPPPSAPGAVGVECNGYSAGKGAGWFSFVRGRAAKRARIDAFFKPKAPAAKLGPATWDAPKRTNPVSTNLEVKPTVDDAGLVTIQLPKNRVGLWFLELEEKNGDLRCVALERFDLYNKVEAQSEAFHAHVARMPAGRVALVSITDTAMAKTRPLPKLVYDTLRLLGGEDHIEPIGYRMPFGFVGVRGAAAGTAICALDKTKVILRLEATVRRDDGVALDGKSVERFDITEHILSSTEGDGAAAAA</sequence>
<dbReference type="OrthoDB" id="407145at2759"/>
<feature type="compositionally biased region" description="Low complexity" evidence="1">
    <location>
        <begin position="58"/>
        <end position="73"/>
    </location>
</feature>
<dbReference type="EMBL" id="CAKKNE010000004">
    <property type="protein sequence ID" value="CAH0374595.1"/>
    <property type="molecule type" value="Genomic_DNA"/>
</dbReference>
<comment type="caution">
    <text evidence="2">The sequence shown here is derived from an EMBL/GenBank/DDBJ whole genome shotgun (WGS) entry which is preliminary data.</text>
</comment>
<name>A0A8J2WNS4_9STRA</name>
<feature type="compositionally biased region" description="Low complexity" evidence="1">
    <location>
        <begin position="27"/>
        <end position="50"/>
    </location>
</feature>
<dbReference type="Proteomes" id="UP000789595">
    <property type="component" value="Unassembled WGS sequence"/>
</dbReference>
<proteinExistence type="predicted"/>
<organism evidence="2 3">
    <name type="scientific">Pelagomonas calceolata</name>
    <dbReference type="NCBI Taxonomy" id="35677"/>
    <lineage>
        <taxon>Eukaryota</taxon>
        <taxon>Sar</taxon>
        <taxon>Stramenopiles</taxon>
        <taxon>Ochrophyta</taxon>
        <taxon>Pelagophyceae</taxon>
        <taxon>Pelagomonadales</taxon>
        <taxon>Pelagomonadaceae</taxon>
        <taxon>Pelagomonas</taxon>
    </lineage>
</organism>
<accession>A0A8J2WNS4</accession>
<protein>
    <submittedName>
        <fullName evidence="2">Uncharacterized protein</fullName>
    </submittedName>
</protein>
<gene>
    <name evidence="2" type="ORF">PECAL_4P18910</name>
</gene>
<reference evidence="2" key="1">
    <citation type="submission" date="2021-11" db="EMBL/GenBank/DDBJ databases">
        <authorList>
            <consortium name="Genoscope - CEA"/>
            <person name="William W."/>
        </authorList>
    </citation>
    <scope>NUCLEOTIDE SEQUENCE</scope>
</reference>
<evidence type="ECO:0000313" key="2">
    <source>
        <dbReference type="EMBL" id="CAH0374595.1"/>
    </source>
</evidence>
<feature type="region of interest" description="Disordered" evidence="1">
    <location>
        <begin position="1"/>
        <end position="92"/>
    </location>
</feature>
<evidence type="ECO:0000256" key="1">
    <source>
        <dbReference type="SAM" id="MobiDB-lite"/>
    </source>
</evidence>
<keyword evidence="3" id="KW-1185">Reference proteome</keyword>